<accession>A0A0L8HT60</accession>
<protein>
    <submittedName>
        <fullName evidence="1">Uncharacterized protein</fullName>
    </submittedName>
</protein>
<reference evidence="1" key="1">
    <citation type="submission" date="2015-07" db="EMBL/GenBank/DDBJ databases">
        <title>MeaNS - Measles Nucleotide Surveillance Program.</title>
        <authorList>
            <person name="Tran T."/>
            <person name="Druce J."/>
        </authorList>
    </citation>
    <scope>NUCLEOTIDE SEQUENCE</scope>
    <source>
        <strain evidence="1">UCB-OBI-ISO-001</strain>
        <tissue evidence="1">Gonad</tissue>
    </source>
</reference>
<dbReference type="EMBL" id="KQ417454">
    <property type="protein sequence ID" value="KOF91930.1"/>
    <property type="molecule type" value="Genomic_DNA"/>
</dbReference>
<proteinExistence type="predicted"/>
<sequence length="36" mass="3845">MPQRSVSLSNNAVHVTNHRVALLPLGLHSTIANAIL</sequence>
<dbReference type="AlphaFoldDB" id="A0A0L8HT60"/>
<gene>
    <name evidence="1" type="ORF">OCBIM_22007823mg</name>
</gene>
<name>A0A0L8HT60_OCTBM</name>
<organism evidence="1">
    <name type="scientific">Octopus bimaculoides</name>
    <name type="common">California two-spotted octopus</name>
    <dbReference type="NCBI Taxonomy" id="37653"/>
    <lineage>
        <taxon>Eukaryota</taxon>
        <taxon>Metazoa</taxon>
        <taxon>Spiralia</taxon>
        <taxon>Lophotrochozoa</taxon>
        <taxon>Mollusca</taxon>
        <taxon>Cephalopoda</taxon>
        <taxon>Coleoidea</taxon>
        <taxon>Octopodiformes</taxon>
        <taxon>Octopoda</taxon>
        <taxon>Incirrata</taxon>
        <taxon>Octopodidae</taxon>
        <taxon>Octopus</taxon>
    </lineage>
</organism>
<evidence type="ECO:0000313" key="1">
    <source>
        <dbReference type="EMBL" id="KOF91930.1"/>
    </source>
</evidence>